<protein>
    <recommendedName>
        <fullName evidence="2">3-keto-alpha-glucoside-1,2-lyase/3-keto-2-hydroxy-glucal hydratase domain-containing protein</fullName>
    </recommendedName>
</protein>
<feature type="chain" id="PRO_5016629714" description="3-keto-alpha-glucoside-1,2-lyase/3-keto-2-hydroxy-glucal hydratase domain-containing protein" evidence="1">
    <location>
        <begin position="25"/>
        <end position="289"/>
    </location>
</feature>
<dbReference type="RefSeq" id="WP_115371341.1">
    <property type="nucleotide sequence ID" value="NZ_QASA01000001.1"/>
</dbReference>
<keyword evidence="4" id="KW-1185">Reference proteome</keyword>
<gene>
    <name evidence="3" type="ORF">AHMF7616_00388</name>
</gene>
<sequence length="289" mass="32938">MIWNLRPIYCIALIFSFTLSSALAQQKTKTQTQKWISLYNGKDLTGWDIKIAGHALNDNYKNTFRAEGDMIRVSYDEYKNFDGKYGHMYYKTPYSHYILQFEYRFLGNQVPGGEAWNVRNSGIMYHSQSAKSLTMGQEFPVSLEVQLLGGLGTGERHTGNLCTPGTQMHDMQGKLISDHCIDSKSKTYNGDRWVKAEIQVYGDSLIRHIIEGDTVFTYQKPEIGEVYWKQGKEDAYSKIWKAQDGAPLKTGYIALQAESHAIDFRNLRLLNLKTQTPPKPRIAKPAAKS</sequence>
<keyword evidence="1" id="KW-0732">Signal</keyword>
<dbReference type="Gene3D" id="2.60.120.560">
    <property type="entry name" value="Exo-inulinase, domain 1"/>
    <property type="match status" value="1"/>
</dbReference>
<evidence type="ECO:0000259" key="2">
    <source>
        <dbReference type="Pfam" id="PF06439"/>
    </source>
</evidence>
<dbReference type="InterPro" id="IPR010496">
    <property type="entry name" value="AL/BT2_dom"/>
</dbReference>
<proteinExistence type="predicted"/>
<organism evidence="3 4">
    <name type="scientific">Adhaeribacter pallidiroseus</name>
    <dbReference type="NCBI Taxonomy" id="2072847"/>
    <lineage>
        <taxon>Bacteria</taxon>
        <taxon>Pseudomonadati</taxon>
        <taxon>Bacteroidota</taxon>
        <taxon>Cytophagia</taxon>
        <taxon>Cytophagales</taxon>
        <taxon>Hymenobacteraceae</taxon>
        <taxon>Adhaeribacter</taxon>
    </lineage>
</organism>
<comment type="caution">
    <text evidence="3">The sequence shown here is derived from an EMBL/GenBank/DDBJ whole genome shotgun (WGS) entry which is preliminary data.</text>
</comment>
<accession>A0A369QFX3</accession>
<evidence type="ECO:0000313" key="3">
    <source>
        <dbReference type="EMBL" id="RDC61799.1"/>
    </source>
</evidence>
<feature type="signal peptide" evidence="1">
    <location>
        <begin position="1"/>
        <end position="24"/>
    </location>
</feature>
<dbReference type="OrthoDB" id="9787527at2"/>
<name>A0A369QFX3_9BACT</name>
<dbReference type="Pfam" id="PF06439">
    <property type="entry name" value="3keto-disac_hyd"/>
    <property type="match status" value="1"/>
</dbReference>
<dbReference type="AlphaFoldDB" id="A0A369QFX3"/>
<evidence type="ECO:0000313" key="4">
    <source>
        <dbReference type="Proteomes" id="UP000253919"/>
    </source>
</evidence>
<dbReference type="Proteomes" id="UP000253919">
    <property type="component" value="Unassembled WGS sequence"/>
</dbReference>
<reference evidence="3 4" key="1">
    <citation type="submission" date="2018-04" db="EMBL/GenBank/DDBJ databases">
        <title>Adhaeribacter sp. HMF7616 genome sequencing and assembly.</title>
        <authorList>
            <person name="Kang H."/>
            <person name="Kang J."/>
            <person name="Cha I."/>
            <person name="Kim H."/>
            <person name="Joh K."/>
        </authorList>
    </citation>
    <scope>NUCLEOTIDE SEQUENCE [LARGE SCALE GENOMIC DNA]</scope>
    <source>
        <strain evidence="3 4">HMF7616</strain>
    </source>
</reference>
<dbReference type="GO" id="GO:0016787">
    <property type="term" value="F:hydrolase activity"/>
    <property type="evidence" value="ECO:0007669"/>
    <property type="project" value="InterPro"/>
</dbReference>
<feature type="domain" description="3-keto-alpha-glucoside-1,2-lyase/3-keto-2-hydroxy-glucal hydratase" evidence="2">
    <location>
        <begin position="34"/>
        <end position="269"/>
    </location>
</feature>
<dbReference type="EMBL" id="QASA01000001">
    <property type="protein sequence ID" value="RDC61799.1"/>
    <property type="molecule type" value="Genomic_DNA"/>
</dbReference>
<evidence type="ECO:0000256" key="1">
    <source>
        <dbReference type="SAM" id="SignalP"/>
    </source>
</evidence>